<feature type="region of interest" description="Disordered" evidence="3">
    <location>
        <begin position="605"/>
        <end position="648"/>
    </location>
</feature>
<dbReference type="InterPro" id="IPR008862">
    <property type="entry name" value="Tcp11"/>
</dbReference>
<evidence type="ECO:0000313" key="4">
    <source>
        <dbReference type="EMBL" id="EXB57732.1"/>
    </source>
</evidence>
<dbReference type="KEGG" id="mnt:21390260"/>
<protein>
    <recommendedName>
        <fullName evidence="6">T-complex protein 11-like protein 1</fullName>
    </recommendedName>
</protein>
<gene>
    <name evidence="4" type="ORF">L484_006845</name>
</gene>
<feature type="compositionally biased region" description="Basic and acidic residues" evidence="3">
    <location>
        <begin position="402"/>
        <end position="414"/>
    </location>
</feature>
<organism evidence="4 5">
    <name type="scientific">Morus notabilis</name>
    <dbReference type="NCBI Taxonomy" id="981085"/>
    <lineage>
        <taxon>Eukaryota</taxon>
        <taxon>Viridiplantae</taxon>
        <taxon>Streptophyta</taxon>
        <taxon>Embryophyta</taxon>
        <taxon>Tracheophyta</taxon>
        <taxon>Spermatophyta</taxon>
        <taxon>Magnoliopsida</taxon>
        <taxon>eudicotyledons</taxon>
        <taxon>Gunneridae</taxon>
        <taxon>Pentapetalae</taxon>
        <taxon>rosids</taxon>
        <taxon>fabids</taxon>
        <taxon>Rosales</taxon>
        <taxon>Moraceae</taxon>
        <taxon>Moreae</taxon>
        <taxon>Morus</taxon>
    </lineage>
</organism>
<accession>W9QXQ1</accession>
<sequence length="1180" mass="132660">MAASERAEVREMESEKEIALNFPAEDGGGIETASSPSSPVKLPWRLRRRLLVSKAPITAEDIESKLSQARLRRQQFYELWSSKARAKAKGPSWHPSQEEDLGKRLEAKLSAAEQKRLSILEKAQTRLARLDELRQAAKAGVETRFEKEKDELGAKVQLRAKQAEENRMRLLKACSQWRAARRDRAIQSLMQRRIKERKYKDCIHAAICQKRVAAERKRSKLLEEEKARACARIQQVRRAVKSAHSQQEIERIKMKDKLEDRLLRANKQRKEYLKLQRSSHHSVQTISKMVQEQEALSKIARCWRWFVHLRKTTFALAKAFEALAISEESAKSMSFEQLALQIASATTIQTTKALVARLESRYLISRAATDSLSSLENIDHLLRCVASTVRKGNSNTSTKKKVSGDNHSGKEAPRRPVVLSRYPARVFLSAYMILGQPDAVFNRRAECENTLPQSAANFVQEFELLLRIIIHGPIHSSQQESAPSSPSKITLRSQLEAFDKAWCSYLLRFVEWKDSDARLLEDLKRAASQLELSMMQANRITLEEDVNGPTRAMKAFQRQVTENQKLLKDKLQHLSGNPGLEGMETALSATHSRYIESKDSACLPASPAALNSSSSPVSGSAGTRELSNTYQSSSQKIRASFDKDETDHGEEVGSFLSFKTDASGHPNPAALVVGENELLVNDIVHEHHHGFADRLNGKDESHNSLEEKVRETMDKAFWDGVMDSMKENDSDFSWILKLVTEVRDELRDISQSWKQEISESIDIDILSQVLRSGHLDMDYFGKILEFALATLRKLAAPANEDDLKTTHYKFLKELGEILQAEESKTSRALAITKGLHFVLQQIQGLKREINKARLRMVEPLIKSTAGLEYLKKAFSYRHGSPSHAFTSLPITRRWLSSVKTVAEEEWHEYVDSLSSVTSDEHSSGLPPTTLRTGGRILVGTKISSQTSSTTDTIDASSPGKKLPECRGERIDLLVRLGLLKLVSEVGGLNLEVLPETLELNLPRLRAVQSQLQKIIVISTCVLVLRQILLSENLITNPLEMEKIASRCSKQLSNLLDTVEDVGLPEIIETIFGVREDDDHLPYLEKLHARKQMMSNMVGKSLQSDDVIFKRVSRAVYLAARGVVLDGNGVKGKELAEASLRRIGAALLADDLIKAVEVLVVAAVVSCNVHRPWYEELIKNI</sequence>
<evidence type="ECO:0000256" key="2">
    <source>
        <dbReference type="SAM" id="Coils"/>
    </source>
</evidence>
<evidence type="ECO:0000256" key="3">
    <source>
        <dbReference type="SAM" id="MobiDB-lite"/>
    </source>
</evidence>
<feature type="coiled-coil region" evidence="2">
    <location>
        <begin position="120"/>
        <end position="180"/>
    </location>
</feature>
<dbReference type="eggNOG" id="KOG1981">
    <property type="taxonomic scope" value="Eukaryota"/>
</dbReference>
<feature type="coiled-coil region" evidence="2">
    <location>
        <begin position="219"/>
        <end position="275"/>
    </location>
</feature>
<dbReference type="GO" id="GO:0007165">
    <property type="term" value="P:signal transduction"/>
    <property type="evidence" value="ECO:0007669"/>
    <property type="project" value="TreeGrafter"/>
</dbReference>
<dbReference type="OrthoDB" id="276323at2759"/>
<feature type="region of interest" description="Disordered" evidence="3">
    <location>
        <begin position="392"/>
        <end position="415"/>
    </location>
</feature>
<proteinExistence type="inferred from homology"/>
<keyword evidence="5" id="KW-1185">Reference proteome</keyword>
<feature type="compositionally biased region" description="Low complexity" evidence="3">
    <location>
        <begin position="605"/>
        <end position="621"/>
    </location>
</feature>
<feature type="compositionally biased region" description="Polar residues" evidence="3">
    <location>
        <begin position="625"/>
        <end position="637"/>
    </location>
</feature>
<comment type="similarity">
    <text evidence="1">Belongs to the TCP11 family.</text>
</comment>
<dbReference type="PANTHER" id="PTHR12832:SF11">
    <property type="entry name" value="LD23868P"/>
    <property type="match status" value="1"/>
</dbReference>
<evidence type="ECO:0008006" key="6">
    <source>
        <dbReference type="Google" id="ProtNLM"/>
    </source>
</evidence>
<keyword evidence="2" id="KW-0175">Coiled coil</keyword>
<dbReference type="Proteomes" id="UP000030645">
    <property type="component" value="Unassembled WGS sequence"/>
</dbReference>
<dbReference type="AlphaFoldDB" id="W9QXQ1"/>
<evidence type="ECO:0000313" key="5">
    <source>
        <dbReference type="Proteomes" id="UP000030645"/>
    </source>
</evidence>
<name>W9QXQ1_9ROSA</name>
<dbReference type="EMBL" id="KE344350">
    <property type="protein sequence ID" value="EXB57732.1"/>
    <property type="molecule type" value="Genomic_DNA"/>
</dbReference>
<dbReference type="PANTHER" id="PTHR12832">
    <property type="entry name" value="TESTIS-SPECIFIC PROTEIN PBS13 T-COMPLEX 11"/>
    <property type="match status" value="1"/>
</dbReference>
<reference evidence="5" key="1">
    <citation type="submission" date="2013-01" db="EMBL/GenBank/DDBJ databases">
        <title>Draft Genome Sequence of a Mulberry Tree, Morus notabilis C.K. Schneid.</title>
        <authorList>
            <person name="He N."/>
            <person name="Zhao S."/>
        </authorList>
    </citation>
    <scope>NUCLEOTIDE SEQUENCE</scope>
</reference>
<feature type="compositionally biased region" description="Basic and acidic residues" evidence="3">
    <location>
        <begin position="639"/>
        <end position="648"/>
    </location>
</feature>
<evidence type="ECO:0000256" key="1">
    <source>
        <dbReference type="ARBA" id="ARBA00010954"/>
    </source>
</evidence>
<dbReference type="Pfam" id="PF05794">
    <property type="entry name" value="Tcp11"/>
    <property type="match status" value="1"/>
</dbReference>